<name>A0A3D8T4F0_9EURO</name>
<dbReference type="AlphaFoldDB" id="A0A3D8T4F0"/>
<comment type="caution">
    <text evidence="1">The sequence shown here is derived from an EMBL/GenBank/DDBJ whole genome shotgun (WGS) entry which is preliminary data.</text>
</comment>
<dbReference type="OrthoDB" id="4518674at2759"/>
<evidence type="ECO:0000313" key="2">
    <source>
        <dbReference type="Proteomes" id="UP000256690"/>
    </source>
</evidence>
<gene>
    <name evidence="1" type="ORF">DSM5745_00732</name>
</gene>
<proteinExistence type="predicted"/>
<protein>
    <submittedName>
        <fullName evidence="1">Uncharacterized protein</fullName>
    </submittedName>
</protein>
<keyword evidence="2" id="KW-1185">Reference proteome</keyword>
<dbReference type="GeneID" id="38111102"/>
<dbReference type="Proteomes" id="UP000256690">
    <property type="component" value="Unassembled WGS sequence"/>
</dbReference>
<organism evidence="1 2">
    <name type="scientific">Aspergillus mulundensis</name>
    <dbReference type="NCBI Taxonomy" id="1810919"/>
    <lineage>
        <taxon>Eukaryota</taxon>
        <taxon>Fungi</taxon>
        <taxon>Dikarya</taxon>
        <taxon>Ascomycota</taxon>
        <taxon>Pezizomycotina</taxon>
        <taxon>Eurotiomycetes</taxon>
        <taxon>Eurotiomycetidae</taxon>
        <taxon>Eurotiales</taxon>
        <taxon>Aspergillaceae</taxon>
        <taxon>Aspergillus</taxon>
        <taxon>Aspergillus subgen. Nidulantes</taxon>
    </lineage>
</organism>
<accession>A0A3D8T4F0</accession>
<dbReference type="EMBL" id="PVWQ01000001">
    <property type="protein sequence ID" value="RDW93410.1"/>
    <property type="molecule type" value="Genomic_DNA"/>
</dbReference>
<evidence type="ECO:0000313" key="1">
    <source>
        <dbReference type="EMBL" id="RDW93410.1"/>
    </source>
</evidence>
<reference evidence="1 2" key="1">
    <citation type="journal article" date="2018" name="IMA Fungus">
        <title>IMA Genome-F 9: Draft genome sequence of Annulohypoxylon stygium, Aspergillus mulundensis, Berkeleyomyces basicola (syn. Thielaviopsis basicola), Ceratocystis smalleyi, two Cercospora beticola strains, Coleophoma cylindrospora, Fusarium fracticaudum, Phialophora cf. hyalina, and Morchella septimelata.</title>
        <authorList>
            <person name="Wingfield B.D."/>
            <person name="Bills G.F."/>
            <person name="Dong Y."/>
            <person name="Huang W."/>
            <person name="Nel W.J."/>
            <person name="Swalarsk-Parry B.S."/>
            <person name="Vaghefi N."/>
            <person name="Wilken P.M."/>
            <person name="An Z."/>
            <person name="de Beer Z.W."/>
            <person name="De Vos L."/>
            <person name="Chen L."/>
            <person name="Duong T.A."/>
            <person name="Gao Y."/>
            <person name="Hammerbacher A."/>
            <person name="Kikkert J.R."/>
            <person name="Li Y."/>
            <person name="Li H."/>
            <person name="Li K."/>
            <person name="Li Q."/>
            <person name="Liu X."/>
            <person name="Ma X."/>
            <person name="Naidoo K."/>
            <person name="Pethybridge S.J."/>
            <person name="Sun J."/>
            <person name="Steenkamp E.T."/>
            <person name="van der Nest M.A."/>
            <person name="van Wyk S."/>
            <person name="Wingfield M.J."/>
            <person name="Xiong C."/>
            <person name="Yue Q."/>
            <person name="Zhang X."/>
        </authorList>
    </citation>
    <scope>NUCLEOTIDE SEQUENCE [LARGE SCALE GENOMIC DNA]</scope>
    <source>
        <strain evidence="1 2">DSM 5745</strain>
    </source>
</reference>
<dbReference type="RefSeq" id="XP_026608593.1">
    <property type="nucleotide sequence ID" value="XM_026742748.1"/>
</dbReference>
<sequence>MTDDQAHWFPIIVAQFKELCRGGKGAVHVLNPKAMKWFEIKEPIIRLPTAAAQSHSGNDIDLSNIRWFSVWSRELPIQGDALSGFYTTAHLEAFAADPVSLVGRLYQKRFREFEVGCLDEVLPQRYLELLERFQNADDRDDCLYGRRGRPIFDGVLDNVLIKLGTQSTAVASS</sequence>